<dbReference type="Proteomes" id="UP000685013">
    <property type="component" value="Unassembled WGS sequence"/>
</dbReference>
<accession>A0AAV6LSL5</accession>
<evidence type="ECO:0000313" key="1">
    <source>
        <dbReference type="EMBL" id="KAG6570303.1"/>
    </source>
</evidence>
<feature type="non-terminal residue" evidence="1">
    <location>
        <position position="1"/>
    </location>
</feature>
<keyword evidence="2" id="KW-1185">Reference proteome</keyword>
<protein>
    <submittedName>
        <fullName evidence="1">Uncharacterized protein</fullName>
    </submittedName>
</protein>
<gene>
    <name evidence="1" type="ORF">SDJN03_30354</name>
</gene>
<sequence>MCFPHPSSSERLSALFLPLKALFHASGTIWVPAPACKGTAGDTHLKSDSDSSTKVLWSTPPGNNPLSFRVYKRYNGDDLEDSPRPEDFGGKWILLYEHGRIENSSSLVGLQPSLLLSLSDLTWDLIQKESAEYRATSSVNKLLLSSCLIALYRSTVKSQGLAQVSEANSELAKEGKRSTRRGSLA</sequence>
<proteinExistence type="predicted"/>
<name>A0AAV6LSL5_9ROSI</name>
<reference evidence="1 2" key="1">
    <citation type="journal article" date="2021" name="Hortic Res">
        <title>The domestication of Cucurbita argyrosperma as revealed by the genome of its wild relative.</title>
        <authorList>
            <person name="Barrera-Redondo J."/>
            <person name="Sanchez-de la Vega G."/>
            <person name="Aguirre-Liguori J.A."/>
            <person name="Castellanos-Morales G."/>
            <person name="Gutierrez-Guerrero Y.T."/>
            <person name="Aguirre-Dugua X."/>
            <person name="Aguirre-Planter E."/>
            <person name="Tenaillon M.I."/>
            <person name="Lira-Saade R."/>
            <person name="Eguiarte L.E."/>
        </authorList>
    </citation>
    <scope>NUCLEOTIDE SEQUENCE [LARGE SCALE GENOMIC DNA]</scope>
    <source>
        <strain evidence="1">JBR-2021</strain>
    </source>
</reference>
<dbReference type="EMBL" id="JAGKQH010000022">
    <property type="protein sequence ID" value="KAG6570303.1"/>
    <property type="molecule type" value="Genomic_DNA"/>
</dbReference>
<comment type="caution">
    <text evidence="1">The sequence shown here is derived from an EMBL/GenBank/DDBJ whole genome shotgun (WGS) entry which is preliminary data.</text>
</comment>
<organism evidence="1 2">
    <name type="scientific">Cucurbita argyrosperma subsp. sororia</name>
    <dbReference type="NCBI Taxonomy" id="37648"/>
    <lineage>
        <taxon>Eukaryota</taxon>
        <taxon>Viridiplantae</taxon>
        <taxon>Streptophyta</taxon>
        <taxon>Embryophyta</taxon>
        <taxon>Tracheophyta</taxon>
        <taxon>Spermatophyta</taxon>
        <taxon>Magnoliopsida</taxon>
        <taxon>eudicotyledons</taxon>
        <taxon>Gunneridae</taxon>
        <taxon>Pentapetalae</taxon>
        <taxon>rosids</taxon>
        <taxon>fabids</taxon>
        <taxon>Cucurbitales</taxon>
        <taxon>Cucurbitaceae</taxon>
        <taxon>Cucurbiteae</taxon>
        <taxon>Cucurbita</taxon>
    </lineage>
</organism>
<dbReference type="AlphaFoldDB" id="A0AAV6LSL5"/>
<evidence type="ECO:0000313" key="2">
    <source>
        <dbReference type="Proteomes" id="UP000685013"/>
    </source>
</evidence>